<evidence type="ECO:0000313" key="3">
    <source>
        <dbReference type="Proteomes" id="UP000216852"/>
    </source>
</evidence>
<evidence type="ECO:0000313" key="2">
    <source>
        <dbReference type="EMBL" id="PAD98121.1"/>
    </source>
</evidence>
<evidence type="ECO:0000256" key="1">
    <source>
        <dbReference type="SAM" id="Phobius"/>
    </source>
</evidence>
<dbReference type="RefSeq" id="WP_095220810.1">
    <property type="nucleotide sequence ID" value="NZ_NPBJ01000044.1"/>
</dbReference>
<keyword evidence="1" id="KW-0812">Transmembrane</keyword>
<dbReference type="Proteomes" id="UP000216852">
    <property type="component" value="Unassembled WGS sequence"/>
</dbReference>
<organism evidence="2 3">
    <name type="scientific">Terribacillus saccharophilus</name>
    <dbReference type="NCBI Taxonomy" id="361277"/>
    <lineage>
        <taxon>Bacteria</taxon>
        <taxon>Bacillati</taxon>
        <taxon>Bacillota</taxon>
        <taxon>Bacilli</taxon>
        <taxon>Bacillales</taxon>
        <taxon>Bacillaceae</taxon>
        <taxon>Terribacillus</taxon>
    </lineage>
</organism>
<reference evidence="2 3" key="1">
    <citation type="submission" date="2017-07" db="EMBL/GenBank/DDBJ databases">
        <title>Isolation and whole genome analysis of endospore-forming bacteria from heroin.</title>
        <authorList>
            <person name="Kalinowski J."/>
            <person name="Ahrens B."/>
            <person name="Al-Dilaimi A."/>
            <person name="Winkler A."/>
            <person name="Wibberg D."/>
            <person name="Schleenbecker U."/>
            <person name="Ruckert C."/>
            <person name="Wolfel R."/>
            <person name="Grass G."/>
        </authorList>
    </citation>
    <scope>NUCLEOTIDE SEQUENCE [LARGE SCALE GENOMIC DNA]</scope>
    <source>
        <strain evidence="2 3">7517-1</strain>
    </source>
</reference>
<accession>A0ABX4GTC5</accession>
<keyword evidence="1" id="KW-0472">Membrane</keyword>
<gene>
    <name evidence="2" type="ORF">CHH48_18930</name>
</gene>
<comment type="caution">
    <text evidence="2">The sequence shown here is derived from an EMBL/GenBank/DDBJ whole genome shotgun (WGS) entry which is preliminary data.</text>
</comment>
<keyword evidence="1" id="KW-1133">Transmembrane helix</keyword>
<proteinExistence type="predicted"/>
<protein>
    <submittedName>
        <fullName evidence="2">Uncharacterized protein</fullName>
    </submittedName>
</protein>
<sequence length="117" mass="14033">MIWWFVAMHVLGGLYAWLWRNQNENLFYALLLKTKDLDKLVELSKTDYRTLTIRQYFKQCAIYDQVLKDEKKLRKKAAVIGLIWTALRTALPPVMIVLDIIFLRHIHKKYTQYEGMI</sequence>
<keyword evidence="3" id="KW-1185">Reference proteome</keyword>
<name>A0ABX4GTC5_9BACI</name>
<dbReference type="EMBL" id="NPBJ01000044">
    <property type="protein sequence ID" value="PAD98121.1"/>
    <property type="molecule type" value="Genomic_DNA"/>
</dbReference>
<feature type="transmembrane region" description="Helical" evidence="1">
    <location>
        <begin position="77"/>
        <end position="103"/>
    </location>
</feature>